<dbReference type="Gene3D" id="2.40.50.140">
    <property type="entry name" value="Nucleic acid-binding proteins"/>
    <property type="match status" value="1"/>
</dbReference>
<dbReference type="EC" id="2.1.1.190" evidence="7"/>
<accession>A0A0P1EXN4</accession>
<dbReference type="EMBL" id="CYRX01000011">
    <property type="protein sequence ID" value="CUH59822.1"/>
    <property type="molecule type" value="Genomic_DNA"/>
</dbReference>
<evidence type="ECO:0000256" key="3">
    <source>
        <dbReference type="ARBA" id="ARBA00022679"/>
    </source>
</evidence>
<dbReference type="InterPro" id="IPR010280">
    <property type="entry name" value="U5_MeTrfase_fam"/>
</dbReference>
<feature type="binding site" evidence="6">
    <location>
        <position position="238"/>
    </location>
    <ligand>
        <name>S-adenosyl-L-methionine</name>
        <dbReference type="ChEBI" id="CHEBI:59789"/>
    </ligand>
</feature>
<dbReference type="SUPFAM" id="SSF53335">
    <property type="entry name" value="S-adenosyl-L-methionine-dependent methyltransferases"/>
    <property type="match status" value="1"/>
</dbReference>
<dbReference type="InterPro" id="IPR012340">
    <property type="entry name" value="NA-bd_OB-fold"/>
</dbReference>
<feature type="binding site" evidence="6">
    <location>
        <position position="265"/>
    </location>
    <ligand>
        <name>S-adenosyl-L-methionine</name>
        <dbReference type="ChEBI" id="CHEBI:59789"/>
    </ligand>
</feature>
<proteinExistence type="inferred from homology"/>
<dbReference type="AlphaFoldDB" id="A0A0P1EXN4"/>
<keyword evidence="1" id="KW-0479">Metal-binding</keyword>
<sequence length="402" mass="42853">MDIKITRLGHLGDGIAEGPLFAPRTLPDEVVTGTPQGDRLTDIRIVTPSEHRVKAPCAHYNACGGCALQHASDDFVAGWKRQVIQTALAAQDLNVSPEPTLTSPAGTRRRGTLHGKRTKKGALVGFHARAAETITPVPNCLLLDPVILAAIPTLETLTRIAASRAAEVAYHLTVSDAGLDLAIENAKPLDASIRQELPSYVAAFARVTWNGEPVLQAAAPGVRFGTARVVPPPGAFLQATPEGESALVRAAMDAIGSASRVIDLFSGCGTFTFPAAAQASVHAMESEQTLLAALDHGVRHNQGLKPITTERRDLFRNPVLPEDLTKYDAAIIDPPRAGAEAQVAELAQSSIPRIAFVSCNPVTFAREAATLVQAGYTLNWVRVIDQFRWSPHIETVASFSKD</sequence>
<dbReference type="PROSITE" id="PS51687">
    <property type="entry name" value="SAM_MT_RNA_M5U"/>
    <property type="match status" value="1"/>
</dbReference>
<keyword evidence="4 6" id="KW-0949">S-adenosyl-L-methionine</keyword>
<evidence type="ECO:0000256" key="4">
    <source>
        <dbReference type="ARBA" id="ARBA00022691"/>
    </source>
</evidence>
<dbReference type="eggNOG" id="COG2265">
    <property type="taxonomic scope" value="Bacteria"/>
</dbReference>
<keyword evidence="5" id="KW-0411">Iron-sulfur</keyword>
<dbReference type="GO" id="GO:0070041">
    <property type="term" value="F:rRNA (uridine-C5-)-methyltransferase activity"/>
    <property type="evidence" value="ECO:0007669"/>
    <property type="project" value="TreeGrafter"/>
</dbReference>
<keyword evidence="1" id="KW-0004">4Fe-4S</keyword>
<dbReference type="STRING" id="266809.PM03_09050"/>
<feature type="binding site" evidence="6">
    <location>
        <position position="285"/>
    </location>
    <ligand>
        <name>S-adenosyl-L-methionine</name>
        <dbReference type="ChEBI" id="CHEBI:59789"/>
    </ligand>
</feature>
<dbReference type="Gene3D" id="3.40.50.150">
    <property type="entry name" value="Vaccinia Virus protein VP39"/>
    <property type="match status" value="1"/>
</dbReference>
<name>A0A0P1EXN4_9RHOB</name>
<evidence type="ECO:0000256" key="5">
    <source>
        <dbReference type="ARBA" id="ARBA00023014"/>
    </source>
</evidence>
<dbReference type="Proteomes" id="UP000051298">
    <property type="component" value="Unassembled WGS sequence"/>
</dbReference>
<dbReference type="PANTHER" id="PTHR11061">
    <property type="entry name" value="RNA M5U METHYLTRANSFERASE"/>
    <property type="match status" value="1"/>
</dbReference>
<evidence type="ECO:0000256" key="1">
    <source>
        <dbReference type="ARBA" id="ARBA00022485"/>
    </source>
</evidence>
<evidence type="ECO:0000313" key="7">
    <source>
        <dbReference type="EMBL" id="CUH59822.1"/>
    </source>
</evidence>
<keyword evidence="3 6" id="KW-0808">Transferase</keyword>
<dbReference type="Pfam" id="PF05958">
    <property type="entry name" value="tRNA_U5-meth_tr"/>
    <property type="match status" value="1"/>
</dbReference>
<gene>
    <name evidence="7" type="primary">rlmD</name>
    <name evidence="7" type="ORF">THS5294_01110</name>
</gene>
<dbReference type="GO" id="GO:0051539">
    <property type="term" value="F:4 iron, 4 sulfur cluster binding"/>
    <property type="evidence" value="ECO:0007669"/>
    <property type="project" value="UniProtKB-KW"/>
</dbReference>
<keyword evidence="1" id="KW-0408">Iron</keyword>
<dbReference type="GO" id="GO:0070475">
    <property type="term" value="P:rRNA base methylation"/>
    <property type="evidence" value="ECO:0007669"/>
    <property type="project" value="TreeGrafter"/>
</dbReference>
<evidence type="ECO:0000256" key="6">
    <source>
        <dbReference type="PROSITE-ProRule" id="PRU01024"/>
    </source>
</evidence>
<dbReference type="RefSeq" id="WP_058122935.1">
    <property type="nucleotide sequence ID" value="NZ_CYRX01000011.1"/>
</dbReference>
<feature type="binding site" evidence="6">
    <location>
        <position position="333"/>
    </location>
    <ligand>
        <name>S-adenosyl-L-methionine</name>
        <dbReference type="ChEBI" id="CHEBI:59789"/>
    </ligand>
</feature>
<dbReference type="InterPro" id="IPR029063">
    <property type="entry name" value="SAM-dependent_MTases_sf"/>
</dbReference>
<evidence type="ECO:0000256" key="2">
    <source>
        <dbReference type="ARBA" id="ARBA00022603"/>
    </source>
</evidence>
<reference evidence="7 8" key="1">
    <citation type="submission" date="2015-09" db="EMBL/GenBank/DDBJ databases">
        <authorList>
            <consortium name="Swine Surveillance"/>
        </authorList>
    </citation>
    <scope>NUCLEOTIDE SEQUENCE [LARGE SCALE GENOMIC DNA]</scope>
    <source>
        <strain evidence="7 8">CECT 5294</strain>
    </source>
</reference>
<evidence type="ECO:0000313" key="8">
    <source>
        <dbReference type="Proteomes" id="UP000051298"/>
    </source>
</evidence>
<comment type="similarity">
    <text evidence="6">Belongs to the class I-like SAM-binding methyltransferase superfamily. RNA M5U methyltransferase family.</text>
</comment>
<dbReference type="PANTHER" id="PTHR11061:SF49">
    <property type="entry name" value="23S RRNA (URACIL(1939)-C(5))-METHYLTRANSFERASE RLMD"/>
    <property type="match status" value="1"/>
</dbReference>
<feature type="active site" description="Nucleophile" evidence="6">
    <location>
        <position position="359"/>
    </location>
</feature>
<dbReference type="Gene3D" id="2.40.50.1070">
    <property type="match status" value="1"/>
</dbReference>
<organism evidence="7 8">
    <name type="scientific">Thalassobacter stenotrophicus</name>
    <dbReference type="NCBI Taxonomy" id="266809"/>
    <lineage>
        <taxon>Bacteria</taxon>
        <taxon>Pseudomonadati</taxon>
        <taxon>Pseudomonadota</taxon>
        <taxon>Alphaproteobacteria</taxon>
        <taxon>Rhodobacterales</taxon>
        <taxon>Roseobacteraceae</taxon>
        <taxon>Thalassobacter</taxon>
    </lineage>
</organism>
<keyword evidence="2 6" id="KW-0489">Methyltransferase</keyword>
<protein>
    <submittedName>
        <fullName evidence="7">23S rRNA (Uracil(1939)-C(5))-methyltransferase RlmD</fullName>
        <ecNumber evidence="7">2.1.1.190</ecNumber>
    </submittedName>
</protein>